<dbReference type="PANTHER" id="PTHR48027">
    <property type="entry name" value="HETEROGENEOUS NUCLEAR RIBONUCLEOPROTEIN 87F-RELATED"/>
    <property type="match status" value="1"/>
</dbReference>
<accession>A0ABN0P0F6</accession>
<dbReference type="Pfam" id="PF00076">
    <property type="entry name" value="RRM_1"/>
    <property type="match status" value="1"/>
</dbReference>
<gene>
    <name evidence="4" type="ORF">HMPREF9193_00669</name>
</gene>
<evidence type="ECO:0000259" key="3">
    <source>
        <dbReference type="PROSITE" id="PS50102"/>
    </source>
</evidence>
<feature type="compositionally biased region" description="Basic and acidic residues" evidence="2">
    <location>
        <begin position="98"/>
        <end position="107"/>
    </location>
</feature>
<evidence type="ECO:0000256" key="2">
    <source>
        <dbReference type="SAM" id="MobiDB-lite"/>
    </source>
</evidence>
<dbReference type="InterPro" id="IPR052462">
    <property type="entry name" value="SLIRP/GR-RBP-like"/>
</dbReference>
<dbReference type="EMBL" id="AWVH01000016">
    <property type="protein sequence ID" value="ERJ93825.1"/>
    <property type="molecule type" value="Genomic_DNA"/>
</dbReference>
<dbReference type="InterPro" id="IPR035979">
    <property type="entry name" value="RBD_domain_sf"/>
</dbReference>
<name>A0ABN0P0F6_TRELE</name>
<sequence length="107" mass="11968">MRMAQKIYVGNMNYSTTEDSLKNLFSQYGQVVSVAVIKDRFTEQSKGFGFVEMEDAAAAEAAMGALNGTEFEGRRIRVNPAEDKPRNNRPRNGGYNREGSDRGDFAY</sequence>
<evidence type="ECO:0000256" key="1">
    <source>
        <dbReference type="ARBA" id="ARBA00022884"/>
    </source>
</evidence>
<dbReference type="SMART" id="SM00360">
    <property type="entry name" value="RRM"/>
    <property type="match status" value="1"/>
</dbReference>
<feature type="region of interest" description="Disordered" evidence="2">
    <location>
        <begin position="72"/>
        <end position="107"/>
    </location>
</feature>
<organism evidence="4 5">
    <name type="scientific">Treponema lecithinolyticum ATCC 700332</name>
    <dbReference type="NCBI Taxonomy" id="1321815"/>
    <lineage>
        <taxon>Bacteria</taxon>
        <taxon>Pseudomonadati</taxon>
        <taxon>Spirochaetota</taxon>
        <taxon>Spirochaetia</taxon>
        <taxon>Spirochaetales</taxon>
        <taxon>Treponemataceae</taxon>
        <taxon>Treponema</taxon>
    </lineage>
</organism>
<dbReference type="Proteomes" id="UP000016649">
    <property type="component" value="Unassembled WGS sequence"/>
</dbReference>
<evidence type="ECO:0000313" key="4">
    <source>
        <dbReference type="EMBL" id="ERJ93825.1"/>
    </source>
</evidence>
<dbReference type="SUPFAM" id="SSF54928">
    <property type="entry name" value="RNA-binding domain, RBD"/>
    <property type="match status" value="1"/>
</dbReference>
<feature type="compositionally biased region" description="Basic and acidic residues" evidence="2">
    <location>
        <begin position="72"/>
        <end position="86"/>
    </location>
</feature>
<dbReference type="InterPro" id="IPR012677">
    <property type="entry name" value="Nucleotide-bd_a/b_plait_sf"/>
</dbReference>
<dbReference type="Gene3D" id="3.30.70.330">
    <property type="match status" value="1"/>
</dbReference>
<feature type="domain" description="RRM" evidence="3">
    <location>
        <begin position="5"/>
        <end position="83"/>
    </location>
</feature>
<dbReference type="PROSITE" id="PS50102">
    <property type="entry name" value="RRM"/>
    <property type="match status" value="1"/>
</dbReference>
<keyword evidence="1" id="KW-0694">RNA-binding</keyword>
<proteinExistence type="predicted"/>
<reference evidence="4 5" key="1">
    <citation type="submission" date="2013-08" db="EMBL/GenBank/DDBJ databases">
        <authorList>
            <person name="Weinstock G."/>
            <person name="Sodergren E."/>
            <person name="Wylie T."/>
            <person name="Fulton L."/>
            <person name="Fulton R."/>
            <person name="Fronick C."/>
            <person name="O'Laughlin M."/>
            <person name="Godfrey J."/>
            <person name="Miner T."/>
            <person name="Herter B."/>
            <person name="Appelbaum E."/>
            <person name="Cordes M."/>
            <person name="Lek S."/>
            <person name="Wollam A."/>
            <person name="Pepin K.H."/>
            <person name="Palsikar V.B."/>
            <person name="Mitreva M."/>
            <person name="Wilson R.K."/>
        </authorList>
    </citation>
    <scope>NUCLEOTIDE SEQUENCE [LARGE SCALE GENOMIC DNA]</scope>
    <source>
        <strain evidence="4 5">ATCC 700332</strain>
    </source>
</reference>
<protein>
    <recommendedName>
        <fullName evidence="3">RRM domain-containing protein</fullName>
    </recommendedName>
</protein>
<dbReference type="InterPro" id="IPR000504">
    <property type="entry name" value="RRM_dom"/>
</dbReference>
<evidence type="ECO:0000313" key="5">
    <source>
        <dbReference type="Proteomes" id="UP000016649"/>
    </source>
</evidence>
<keyword evidence="5" id="KW-1185">Reference proteome</keyword>
<comment type="caution">
    <text evidence="4">The sequence shown here is derived from an EMBL/GenBank/DDBJ whole genome shotgun (WGS) entry which is preliminary data.</text>
</comment>